<protein>
    <submittedName>
        <fullName evidence="1">Uncharacterized protein</fullName>
    </submittedName>
</protein>
<sequence>MFVQFGYVAAICKVLGHANETQKTRLQQGLALSWTQQYVRVHEAEQETGDDKVHVREQRGQNDAVKKKTETVACSPGPMDQATIVEIHHVREEEGDEGDTASVQASWTVTTLLEEAEATVVSADEMMKQRSGLDTAARIAAHAVGGFQFEATSSFQFWN</sequence>
<name>A0ACC0VNR8_9STRA</name>
<keyword evidence="2" id="KW-1185">Reference proteome</keyword>
<organism evidence="1 2">
    <name type="scientific">Peronosclerospora sorghi</name>
    <dbReference type="NCBI Taxonomy" id="230839"/>
    <lineage>
        <taxon>Eukaryota</taxon>
        <taxon>Sar</taxon>
        <taxon>Stramenopiles</taxon>
        <taxon>Oomycota</taxon>
        <taxon>Peronosporomycetes</taxon>
        <taxon>Peronosporales</taxon>
        <taxon>Peronosporaceae</taxon>
        <taxon>Peronosclerospora</taxon>
    </lineage>
</organism>
<comment type="caution">
    <text evidence="1">The sequence shown here is derived from an EMBL/GenBank/DDBJ whole genome shotgun (WGS) entry which is preliminary data.</text>
</comment>
<proteinExistence type="predicted"/>
<gene>
    <name evidence="1" type="ORF">PsorP6_004429</name>
</gene>
<dbReference type="EMBL" id="CM047587">
    <property type="protein sequence ID" value="KAI9908170.1"/>
    <property type="molecule type" value="Genomic_DNA"/>
</dbReference>
<accession>A0ACC0VNR8</accession>
<evidence type="ECO:0000313" key="2">
    <source>
        <dbReference type="Proteomes" id="UP001163321"/>
    </source>
</evidence>
<reference evidence="1 2" key="1">
    <citation type="journal article" date="2022" name="bioRxiv">
        <title>The genome of the oomycete Peronosclerospora sorghi, a cosmopolitan pathogen of maize and sorghum, is inflated with dispersed pseudogenes.</title>
        <authorList>
            <person name="Fletcher K."/>
            <person name="Martin F."/>
            <person name="Isakeit T."/>
            <person name="Cavanaugh K."/>
            <person name="Magill C."/>
            <person name="Michelmore R."/>
        </authorList>
    </citation>
    <scope>NUCLEOTIDE SEQUENCE [LARGE SCALE GENOMIC DNA]</scope>
    <source>
        <strain evidence="1">P6</strain>
    </source>
</reference>
<evidence type="ECO:0000313" key="1">
    <source>
        <dbReference type="EMBL" id="KAI9908170.1"/>
    </source>
</evidence>
<dbReference type="Proteomes" id="UP001163321">
    <property type="component" value="Chromosome 8"/>
</dbReference>